<keyword evidence="18" id="KW-0670">Pyruvate</keyword>
<feature type="domain" description="Pyruvate phosphate dikinase AMP/ATP-binding" evidence="16">
    <location>
        <begin position="301"/>
        <end position="346"/>
    </location>
</feature>
<feature type="binding site" evidence="13">
    <location>
        <position position="786"/>
    </location>
    <ligand>
        <name>substrate</name>
    </ligand>
</feature>
<comment type="similarity">
    <text evidence="2 11">Belongs to the PEP-utilizing enzyme family.</text>
</comment>
<feature type="binding site" evidence="14">
    <location>
        <position position="789"/>
    </location>
    <ligand>
        <name>Mg(2+)</name>
        <dbReference type="ChEBI" id="CHEBI:18420"/>
    </ligand>
</feature>
<dbReference type="PIRSF" id="PIRSF000853">
    <property type="entry name" value="PPDK"/>
    <property type="match status" value="1"/>
</dbReference>
<dbReference type="InterPro" id="IPR002192">
    <property type="entry name" value="PPDK_AMP/ATP-bd"/>
</dbReference>
<dbReference type="RefSeq" id="WP_095693486.1">
    <property type="nucleotide sequence ID" value="NZ_CP016778.1"/>
</dbReference>
<dbReference type="PANTHER" id="PTHR22931">
    <property type="entry name" value="PHOSPHOENOLPYRUVATE DIKINASE-RELATED"/>
    <property type="match status" value="1"/>
</dbReference>
<keyword evidence="6 14" id="KW-0479">Metal-binding</keyword>
<protein>
    <recommendedName>
        <fullName evidence="4 11">Pyruvate, phosphate dikinase</fullName>
        <ecNumber evidence="3 11">2.7.9.1</ecNumber>
    </recommendedName>
</protein>
<evidence type="ECO:0000256" key="9">
    <source>
        <dbReference type="ARBA" id="ARBA00022840"/>
    </source>
</evidence>
<dbReference type="InterPro" id="IPR040442">
    <property type="entry name" value="Pyrv_kinase-like_dom_sf"/>
</dbReference>
<keyword evidence="7" id="KW-0547">Nucleotide-binding</keyword>
<dbReference type="GO" id="GO:0046872">
    <property type="term" value="F:metal ion binding"/>
    <property type="evidence" value="ECO:0007669"/>
    <property type="project" value="UniProtKB-UniRule"/>
</dbReference>
<keyword evidence="8" id="KW-0418">Kinase</keyword>
<evidence type="ECO:0000256" key="8">
    <source>
        <dbReference type="ARBA" id="ARBA00022777"/>
    </source>
</evidence>
<dbReference type="GO" id="GO:0016301">
    <property type="term" value="F:kinase activity"/>
    <property type="evidence" value="ECO:0007669"/>
    <property type="project" value="UniProtKB-UniRule"/>
</dbReference>
<accession>A0AAC9YX48</accession>
<dbReference type="GO" id="GO:0050242">
    <property type="term" value="F:pyruvate, phosphate dikinase activity"/>
    <property type="evidence" value="ECO:0007669"/>
    <property type="project" value="UniProtKB-UniRule"/>
</dbReference>
<evidence type="ECO:0000259" key="16">
    <source>
        <dbReference type="Pfam" id="PF01326"/>
    </source>
</evidence>
<comment type="catalytic activity">
    <reaction evidence="11">
        <text>pyruvate + phosphate + ATP = phosphoenolpyruvate + AMP + diphosphate + H(+)</text>
        <dbReference type="Rhea" id="RHEA:10756"/>
        <dbReference type="ChEBI" id="CHEBI:15361"/>
        <dbReference type="ChEBI" id="CHEBI:15378"/>
        <dbReference type="ChEBI" id="CHEBI:30616"/>
        <dbReference type="ChEBI" id="CHEBI:33019"/>
        <dbReference type="ChEBI" id="CHEBI:43474"/>
        <dbReference type="ChEBI" id="CHEBI:58702"/>
        <dbReference type="ChEBI" id="CHEBI:456215"/>
        <dbReference type="EC" id="2.7.9.1"/>
    </reaction>
</comment>
<evidence type="ECO:0000313" key="18">
    <source>
        <dbReference type="EMBL" id="ASY22414.1"/>
    </source>
</evidence>
<keyword evidence="9" id="KW-0067">ATP-binding</keyword>
<feature type="binding site" evidence="13">
    <location>
        <position position="788"/>
    </location>
    <ligand>
        <name>substrate</name>
    </ligand>
</feature>
<dbReference type="SUPFAM" id="SSF52009">
    <property type="entry name" value="Phosphohistidine domain"/>
    <property type="match status" value="1"/>
</dbReference>
<dbReference type="SUPFAM" id="SSF56059">
    <property type="entry name" value="Glutathione synthetase ATP-binding domain-like"/>
    <property type="match status" value="1"/>
</dbReference>
<feature type="active site" description="Proton donor" evidence="12">
    <location>
        <position position="852"/>
    </location>
</feature>
<dbReference type="InterPro" id="IPR015813">
    <property type="entry name" value="Pyrv/PenolPyrv_kinase-like_dom"/>
</dbReference>
<feature type="binding site" evidence="13">
    <location>
        <position position="787"/>
    </location>
    <ligand>
        <name>substrate</name>
    </ligand>
</feature>
<evidence type="ECO:0000259" key="15">
    <source>
        <dbReference type="Pfam" id="PF00391"/>
    </source>
</evidence>
<feature type="binding site" evidence="14">
    <location>
        <position position="765"/>
    </location>
    <ligand>
        <name>Mg(2+)</name>
        <dbReference type="ChEBI" id="CHEBI:18420"/>
    </ligand>
</feature>
<dbReference type="Gene3D" id="3.30.1490.20">
    <property type="entry name" value="ATP-grasp fold, A domain"/>
    <property type="match status" value="1"/>
</dbReference>
<dbReference type="Gene3D" id="1.20.80.30">
    <property type="match status" value="1"/>
</dbReference>
<feature type="binding site" evidence="13">
    <location>
        <position position="765"/>
    </location>
    <ligand>
        <name>substrate</name>
    </ligand>
</feature>
<dbReference type="GO" id="GO:0005524">
    <property type="term" value="F:ATP binding"/>
    <property type="evidence" value="ECO:0007669"/>
    <property type="project" value="UniProtKB-UniRule"/>
</dbReference>
<dbReference type="InterPro" id="IPR013815">
    <property type="entry name" value="ATP_grasp_subdomain_1"/>
</dbReference>
<feature type="binding site" evidence="13">
    <location>
        <position position="577"/>
    </location>
    <ligand>
        <name>substrate</name>
    </ligand>
</feature>
<dbReference type="InterPro" id="IPR036637">
    <property type="entry name" value="Phosphohistidine_dom_sf"/>
</dbReference>
<dbReference type="Gene3D" id="3.30.470.20">
    <property type="entry name" value="ATP-grasp fold, B domain"/>
    <property type="match status" value="1"/>
</dbReference>
<dbReference type="NCBIfam" id="NF004531">
    <property type="entry name" value="PRK05878.1"/>
    <property type="match status" value="1"/>
</dbReference>
<dbReference type="PROSITE" id="PS00370">
    <property type="entry name" value="PEP_ENZYMES_PHOS_SITE"/>
    <property type="match status" value="1"/>
</dbReference>
<evidence type="ECO:0000256" key="2">
    <source>
        <dbReference type="ARBA" id="ARBA00007837"/>
    </source>
</evidence>
<evidence type="ECO:0000256" key="6">
    <source>
        <dbReference type="ARBA" id="ARBA00022723"/>
    </source>
</evidence>
<comment type="cofactor">
    <cofactor evidence="1 11 14">
        <name>Mg(2+)</name>
        <dbReference type="ChEBI" id="CHEBI:18420"/>
    </cofactor>
</comment>
<dbReference type="Gene3D" id="1.10.189.10">
    <property type="entry name" value="Pyruvate Phosphate Dikinase, domain 2"/>
    <property type="match status" value="1"/>
</dbReference>
<evidence type="ECO:0000256" key="11">
    <source>
        <dbReference type="PIRNR" id="PIRNR000853"/>
    </source>
</evidence>
<dbReference type="EMBL" id="CP016778">
    <property type="protein sequence ID" value="ASY22414.1"/>
    <property type="molecule type" value="Genomic_DNA"/>
</dbReference>
<evidence type="ECO:0000256" key="7">
    <source>
        <dbReference type="ARBA" id="ARBA00022741"/>
    </source>
</evidence>
<dbReference type="NCBIfam" id="TIGR01828">
    <property type="entry name" value="pyru_phos_dikin"/>
    <property type="match status" value="1"/>
</dbReference>
<evidence type="ECO:0000256" key="1">
    <source>
        <dbReference type="ARBA" id="ARBA00001946"/>
    </source>
</evidence>
<sequence>MPATPLVYPFTFGDRSMADLLGGKGANLSEMTRMGLPVPPGFTITTQACREFLASGVIPSSLTGEIESALRELEKMLDKKFGDPKNPLLVSVRSGAKFSMPGMMETVLNVGMTPEVAESLAKQTGDAKFAWDSYRRFIDMFGRIVCDIPPADFKKIEARILEANSVNSIQELTVDGLKALSQALIREIEAQTGKDFPTDPRQHLISSVEAVFHSWNSERAQIYRQRERIPSDLGTAVNIQSMVFGNLSDDSGTGVAFTRNPATGENGSYGDYLDRAQGEDVVAGIRNTMTLVEMNEREPKAFQELERVMSLLENHYRDLCDIEFTVERGKLWILQTRVGKRTAEAAFRVALQLVDEGKISMDEALSRISGEQLGHLMFPQFDLAGQVTEIARGIPASAGAAVGEVVFDSRRAFDLARAGHKVILVRRETSPDDLVGMVASEGILTSRGGKTSHAAVVARGMGKTAICGTESISVDERANLFTVGALTVYEGEVISIDGTSGIVYLGALPTIASPVTAYLEGKLDANSPQATPVVKAVDRILQHADASRVLRVRTNADTPEDAVRARILGAEGVGLCRTEHMFLGPRRAYVESLILAENEEAQRGIIAEMEPLQRGDFVGIMMAMSGLPVTIRLLDPPLHEFLPNIAELSAEMARAEALGEEISPRQQAVFAAVKRLHESNPMLGLRGVRLGILIPELFKMQVRALVHACLEVRKLGHNPMPEIMVPLVATQRELLYLRKTLEEEIANTLTGTGQHFDIPIGSMIETPRAAMTAGKIADHADFFSFGTNDLTQMTWAFSRDDVESSFLPRYLDLELVPFNPFESLDQDGVGLLVRIATEQARAHTSDFKIGVCGEHGGDPRSIHFFHSLHLDYVSCSPFRVPIARLESGRAVVLANMAGPASSST</sequence>
<evidence type="ECO:0000256" key="3">
    <source>
        <dbReference type="ARBA" id="ARBA00011994"/>
    </source>
</evidence>
<evidence type="ECO:0000259" key="17">
    <source>
        <dbReference type="Pfam" id="PF02896"/>
    </source>
</evidence>
<feature type="binding site" evidence="13">
    <location>
        <position position="632"/>
    </location>
    <ligand>
        <name>substrate</name>
    </ligand>
</feature>
<feature type="domain" description="Pyruvate phosphate dikinase AMP/ATP-binding" evidence="16">
    <location>
        <begin position="19"/>
        <end position="56"/>
    </location>
</feature>
<feature type="domain" description="PEP-utilising enzyme C-terminal" evidence="17">
    <location>
        <begin position="545"/>
        <end position="885"/>
    </location>
</feature>
<dbReference type="Gene3D" id="3.50.30.10">
    <property type="entry name" value="Phosphohistidine domain"/>
    <property type="match status" value="1"/>
</dbReference>
<keyword evidence="5" id="KW-0808">Transferase</keyword>
<dbReference type="Pfam" id="PF00391">
    <property type="entry name" value="PEP-utilizers"/>
    <property type="match status" value="1"/>
</dbReference>
<keyword evidence="10 14" id="KW-0460">Magnesium</keyword>
<dbReference type="InterPro" id="IPR000121">
    <property type="entry name" value="PEP_util_C"/>
</dbReference>
<feature type="binding site" evidence="13">
    <location>
        <position position="789"/>
    </location>
    <ligand>
        <name>substrate</name>
    </ligand>
</feature>
<dbReference type="PANTHER" id="PTHR22931:SF9">
    <property type="entry name" value="PYRUVATE, PHOSPHATE DIKINASE 1, CHLOROPLASTIC"/>
    <property type="match status" value="1"/>
</dbReference>
<feature type="domain" description="PEP-utilising enzyme mobile" evidence="15">
    <location>
        <begin position="421"/>
        <end position="501"/>
    </location>
</feature>
<dbReference type="Pfam" id="PF02896">
    <property type="entry name" value="PEP-utilizers_C"/>
    <property type="match status" value="1"/>
</dbReference>
<evidence type="ECO:0000256" key="14">
    <source>
        <dbReference type="PIRSR" id="PIRSR000853-3"/>
    </source>
</evidence>
<dbReference type="AlphaFoldDB" id="A0AAC9YX48"/>
<evidence type="ECO:0000256" key="5">
    <source>
        <dbReference type="ARBA" id="ARBA00022679"/>
    </source>
</evidence>
<evidence type="ECO:0000256" key="10">
    <source>
        <dbReference type="ARBA" id="ARBA00022842"/>
    </source>
</evidence>
<feature type="domain" description="Pyruvate phosphate dikinase AMP/ATP-binding" evidence="16">
    <location>
        <begin position="60"/>
        <end position="288"/>
    </location>
</feature>
<name>A0AAC9YX48_9ACTN</name>
<evidence type="ECO:0000313" key="19">
    <source>
        <dbReference type="Proteomes" id="UP000217194"/>
    </source>
</evidence>
<feature type="active site" description="Tele-phosphohistidine intermediate" evidence="12">
    <location>
        <position position="453"/>
    </location>
</feature>
<proteinExistence type="inferred from homology"/>
<reference evidence="18 19" key="1">
    <citation type="submission" date="2016-07" db="EMBL/GenBank/DDBJ databases">
        <title>High microdiversification within the ubiquitous acI lineage of Actinobacteria.</title>
        <authorList>
            <person name="Neuenschwander S.M."/>
            <person name="Salcher M."/>
            <person name="Ghai R."/>
            <person name="Pernthaler J."/>
        </authorList>
    </citation>
    <scope>NUCLEOTIDE SEQUENCE [LARGE SCALE GENOMIC DNA]</scope>
    <source>
        <strain evidence="18">MMS-IIB-76</strain>
    </source>
</reference>
<dbReference type="Gene3D" id="3.20.20.60">
    <property type="entry name" value="Phosphoenolpyruvate-binding domains"/>
    <property type="match status" value="1"/>
</dbReference>
<dbReference type="Proteomes" id="UP000217194">
    <property type="component" value="Chromosome"/>
</dbReference>
<dbReference type="EC" id="2.7.9.1" evidence="3 11"/>
<evidence type="ECO:0000256" key="4">
    <source>
        <dbReference type="ARBA" id="ARBA00020138"/>
    </source>
</evidence>
<dbReference type="SUPFAM" id="SSF51621">
    <property type="entry name" value="Phosphoenolpyruvate/pyruvate domain"/>
    <property type="match status" value="1"/>
</dbReference>
<dbReference type="InterPro" id="IPR008279">
    <property type="entry name" value="PEP-util_enz_mobile_dom"/>
</dbReference>
<gene>
    <name evidence="18" type="ORF">A1sIIB76_02265</name>
</gene>
<evidence type="ECO:0000256" key="12">
    <source>
        <dbReference type="PIRSR" id="PIRSR000853-1"/>
    </source>
</evidence>
<organism evidence="18 19">
    <name type="scientific">Candidatus Planktophila versatilis</name>
    <dbReference type="NCBI Taxonomy" id="1884905"/>
    <lineage>
        <taxon>Bacteria</taxon>
        <taxon>Bacillati</taxon>
        <taxon>Actinomycetota</taxon>
        <taxon>Actinomycetes</taxon>
        <taxon>Candidatus Nanopelagicales</taxon>
        <taxon>Candidatus Nanopelagicaceae</taxon>
        <taxon>Candidatus Planktophila</taxon>
    </lineage>
</organism>
<dbReference type="InterPro" id="IPR018274">
    <property type="entry name" value="PEP_util_AS"/>
</dbReference>
<evidence type="ECO:0000256" key="13">
    <source>
        <dbReference type="PIRSR" id="PIRSR000853-2"/>
    </source>
</evidence>
<dbReference type="Pfam" id="PF01326">
    <property type="entry name" value="PPDK_N"/>
    <property type="match status" value="3"/>
</dbReference>
<dbReference type="InterPro" id="IPR010121">
    <property type="entry name" value="Pyruvate_phosphate_dikinase"/>
</dbReference>